<dbReference type="Proteomes" id="UP000501690">
    <property type="component" value="Linkage Group LG5"/>
</dbReference>
<dbReference type="EMBL" id="CP039349">
    <property type="protein sequence ID" value="QCD92782.1"/>
    <property type="molecule type" value="Genomic_DNA"/>
</dbReference>
<dbReference type="Gramene" id="Vigun04g078901.2.v1.2">
    <property type="protein sequence ID" value="Vigun04g078901.2.v1.2"/>
    <property type="gene ID" value="Vigun04g078901.v1.2"/>
</dbReference>
<dbReference type="AlphaFoldDB" id="A0A4D6LV18"/>
<feature type="compositionally biased region" description="Polar residues" evidence="1">
    <location>
        <begin position="1"/>
        <end position="21"/>
    </location>
</feature>
<protein>
    <submittedName>
        <fullName evidence="2">UDP-N-acetylglucosamine pyrophosphorylase</fullName>
    </submittedName>
</protein>
<evidence type="ECO:0000313" key="3">
    <source>
        <dbReference type="Proteomes" id="UP000501690"/>
    </source>
</evidence>
<evidence type="ECO:0000313" key="2">
    <source>
        <dbReference type="EMBL" id="QCD92782.1"/>
    </source>
</evidence>
<name>A0A4D6LV18_VIGUN</name>
<proteinExistence type="predicted"/>
<keyword evidence="3" id="KW-1185">Reference proteome</keyword>
<dbReference type="OrthoDB" id="532420at2759"/>
<gene>
    <name evidence="2" type="ORF">DEO72_LG5g851</name>
</gene>
<reference evidence="2 3" key="1">
    <citation type="submission" date="2019-04" db="EMBL/GenBank/DDBJ databases">
        <title>An improved genome assembly and genetic linkage map for asparagus bean, Vigna unguiculata ssp. sesquipedialis.</title>
        <authorList>
            <person name="Xia Q."/>
            <person name="Zhang R."/>
            <person name="Dong Y."/>
        </authorList>
    </citation>
    <scope>NUCLEOTIDE SEQUENCE [LARGE SCALE GENOMIC DNA]</scope>
    <source>
        <tissue evidence="2">Leaf</tissue>
    </source>
</reference>
<evidence type="ECO:0000256" key="1">
    <source>
        <dbReference type="SAM" id="MobiDB-lite"/>
    </source>
</evidence>
<organism evidence="2 3">
    <name type="scientific">Vigna unguiculata</name>
    <name type="common">Cowpea</name>
    <dbReference type="NCBI Taxonomy" id="3917"/>
    <lineage>
        <taxon>Eukaryota</taxon>
        <taxon>Viridiplantae</taxon>
        <taxon>Streptophyta</taxon>
        <taxon>Embryophyta</taxon>
        <taxon>Tracheophyta</taxon>
        <taxon>Spermatophyta</taxon>
        <taxon>Magnoliopsida</taxon>
        <taxon>eudicotyledons</taxon>
        <taxon>Gunneridae</taxon>
        <taxon>Pentapetalae</taxon>
        <taxon>rosids</taxon>
        <taxon>fabids</taxon>
        <taxon>Fabales</taxon>
        <taxon>Fabaceae</taxon>
        <taxon>Papilionoideae</taxon>
        <taxon>50 kb inversion clade</taxon>
        <taxon>NPAAA clade</taxon>
        <taxon>indigoferoid/millettioid clade</taxon>
        <taxon>Phaseoleae</taxon>
        <taxon>Vigna</taxon>
    </lineage>
</organism>
<feature type="region of interest" description="Disordered" evidence="1">
    <location>
        <begin position="1"/>
        <end position="24"/>
    </location>
</feature>
<accession>A0A4D6LV18</accession>
<sequence length="73" mass="7990">MLLTSGMSTPRGTPTRSSRQGSPRIVKDIESLDISRIYQTIQCSMRSQGLSFVAIELVPESSVSTVEEREAMG</sequence>